<dbReference type="InterPro" id="IPR054722">
    <property type="entry name" value="PolX-like_BBD"/>
</dbReference>
<gene>
    <name evidence="7" type="ORF">FSB_LOCUS32825</name>
</gene>
<reference evidence="7" key="1">
    <citation type="submission" date="2018-02" db="EMBL/GenBank/DDBJ databases">
        <authorList>
            <person name="Cohen D.B."/>
            <person name="Kent A.D."/>
        </authorList>
    </citation>
    <scope>NUCLEOTIDE SEQUENCE</scope>
</reference>
<dbReference type="InterPro" id="IPR029472">
    <property type="entry name" value="Copia-like_N"/>
</dbReference>
<proteinExistence type="predicted"/>
<dbReference type="SUPFAM" id="SSF56672">
    <property type="entry name" value="DNA/RNA polymerases"/>
    <property type="match status" value="1"/>
</dbReference>
<feature type="compositionally biased region" description="Polar residues" evidence="2">
    <location>
        <begin position="10"/>
        <end position="22"/>
    </location>
</feature>
<feature type="compositionally biased region" description="Pro residues" evidence="2">
    <location>
        <begin position="596"/>
        <end position="612"/>
    </location>
</feature>
<sequence>MSSSSSSSSTLSALTQNTSPHSLSPVHHLITIKLTRDNYLLWKAQIVPYLKGQNLFGFIDGTHKPPPQFLPLTTTKPNQPPLNPDFHLWQTQDQLILSALISSLSENILAYVVKCSTSYEVWNTLERMFTAHSRARSMNIHYRLATLKKGDSSITDYFHKFTQLADTLAAVDQPLPPHEALSFLLAGLGSDYDSLVTSVKTQLHPMSLEDLYGHMLGHELRLAQHQPAVDLSTVSANFIHKGTLSRGGRGGRSTSNFNSNRGGGRSYFSTSRGRGRGRQNYSNRPVCQVCQKPGHVALQCYHRFDNSYTIESTPPMQALLATPQQALDQNWYPDTGATHHVTHDLANLNLRADEYQGSDHIRVGNGTRLPIKHIGTTQISTPTTTFRLNNVLHVPDISNNLLSVHKFTNDTRTLMEFHPSLFRVKDLATRRLLLQGPSKHGLYPFPPLSKGHSSPCALLGERTSFNTWHSRLGYNIRHKGYKCFHIPSSRLYISCDVVFQESLFPFKIPTSPLPLHESVITSPPTQLSILGPHQSLIQPLHSTGLSNSCMPPRPVQHATPTSPGTRSPSLNQNPIPPIQPGPSPSSNTENLIPSSPNSPAPASPEPPPPLALPPASTIPPHLLSTHPMLTRSKHNILKPKTPTDGTIRYPFPKALLATASHLSHTMNNEFDALLQNQTWTLVHPHQNQNIVGCKWVFRIKRLADGSIERYKARLVAKGFHQQLGIDYGETYSPVIKRTTVRTVLSLAISAGWSIQQIDIQNAFLHGTLSEAVFMTQPPGFQHPQFPNHVCKLHKAIYGLKQAPRAWFSRLSSRLLALGFHGSKSDTSLFICRSPHFTVYVLIYVDDIIITSSSDKAIDTLLSNLKSDFAVKQLGPLKFFLGIEPNLYPPPWPLPLISLLMKVNHFLTKPYFVAMLVPYNNSPSPVLILPLLSTNCLNLCTNRLRLTRQSVKRLLRYLKSTIQFGLHIYRSSCNTLQGFCDADWAGNKDDRRSTGSFCIFLGKNLIFWGCRKQAIVARSSTEAEYKALANTATELQWLKSLFQELGLVLSTPPTLWCDNIGATYLSSNPVFHAQTKHIEIDFPFCA</sequence>
<dbReference type="CDD" id="cd09272">
    <property type="entry name" value="RNase_HI_RT_Ty1"/>
    <property type="match status" value="1"/>
</dbReference>
<evidence type="ECO:0000259" key="6">
    <source>
        <dbReference type="Pfam" id="PF25597"/>
    </source>
</evidence>
<evidence type="ECO:0008006" key="8">
    <source>
        <dbReference type="Google" id="ProtNLM"/>
    </source>
</evidence>
<dbReference type="PANTHER" id="PTHR47481">
    <property type="match status" value="1"/>
</dbReference>
<feature type="region of interest" description="Disordered" evidence="2">
    <location>
        <begin position="1"/>
        <end position="22"/>
    </location>
</feature>
<keyword evidence="1" id="KW-0645">Protease</keyword>
<evidence type="ECO:0000259" key="3">
    <source>
        <dbReference type="Pfam" id="PF07727"/>
    </source>
</evidence>
<dbReference type="InterPro" id="IPR043502">
    <property type="entry name" value="DNA/RNA_pol_sf"/>
</dbReference>
<dbReference type="Pfam" id="PF14223">
    <property type="entry name" value="Retrotran_gag_2"/>
    <property type="match status" value="1"/>
</dbReference>
<feature type="region of interest" description="Disordered" evidence="2">
    <location>
        <begin position="242"/>
        <end position="280"/>
    </location>
</feature>
<feature type="compositionally biased region" description="Polar residues" evidence="2">
    <location>
        <begin position="540"/>
        <end position="549"/>
    </location>
</feature>
<feature type="compositionally biased region" description="Pro residues" evidence="2">
    <location>
        <begin position="574"/>
        <end position="583"/>
    </location>
</feature>
<dbReference type="InterPro" id="IPR057670">
    <property type="entry name" value="SH3_retrovirus"/>
</dbReference>
<evidence type="ECO:0000256" key="1">
    <source>
        <dbReference type="ARBA" id="ARBA00022750"/>
    </source>
</evidence>
<dbReference type="Pfam" id="PF25597">
    <property type="entry name" value="SH3_retrovirus"/>
    <property type="match status" value="1"/>
</dbReference>
<dbReference type="AlphaFoldDB" id="A0A2N9GZH6"/>
<dbReference type="Pfam" id="PF07727">
    <property type="entry name" value="RVT_2"/>
    <property type="match status" value="1"/>
</dbReference>
<keyword evidence="1" id="KW-0064">Aspartyl protease</keyword>
<feature type="region of interest" description="Disordered" evidence="2">
    <location>
        <begin position="540"/>
        <end position="644"/>
    </location>
</feature>
<evidence type="ECO:0000259" key="5">
    <source>
        <dbReference type="Pfam" id="PF22936"/>
    </source>
</evidence>
<evidence type="ECO:0000313" key="7">
    <source>
        <dbReference type="EMBL" id="SPD04943.1"/>
    </source>
</evidence>
<accession>A0A2N9GZH6</accession>
<feature type="domain" description="Retrotransposon Copia-like N-terminal" evidence="4">
    <location>
        <begin position="28"/>
        <end position="67"/>
    </location>
</feature>
<keyword evidence="1" id="KW-0378">Hydrolase</keyword>
<name>A0A2N9GZH6_FAGSY</name>
<dbReference type="GO" id="GO:0004190">
    <property type="term" value="F:aspartic-type endopeptidase activity"/>
    <property type="evidence" value="ECO:0007669"/>
    <property type="project" value="UniProtKB-KW"/>
</dbReference>
<feature type="domain" description="Retrovirus-related Pol polyprotein from transposon TNT 1-94-like beta-barrel" evidence="5">
    <location>
        <begin position="331"/>
        <end position="409"/>
    </location>
</feature>
<dbReference type="PANTHER" id="PTHR47481:SF10">
    <property type="entry name" value="COPIA-LIKE POLYPROTEIN_RETROTRANSPOSON"/>
    <property type="match status" value="1"/>
</dbReference>
<organism evidence="7">
    <name type="scientific">Fagus sylvatica</name>
    <name type="common">Beechnut</name>
    <dbReference type="NCBI Taxonomy" id="28930"/>
    <lineage>
        <taxon>Eukaryota</taxon>
        <taxon>Viridiplantae</taxon>
        <taxon>Streptophyta</taxon>
        <taxon>Embryophyta</taxon>
        <taxon>Tracheophyta</taxon>
        <taxon>Spermatophyta</taxon>
        <taxon>Magnoliopsida</taxon>
        <taxon>eudicotyledons</taxon>
        <taxon>Gunneridae</taxon>
        <taxon>Pentapetalae</taxon>
        <taxon>rosids</taxon>
        <taxon>fabids</taxon>
        <taxon>Fagales</taxon>
        <taxon>Fagaceae</taxon>
        <taxon>Fagus</taxon>
    </lineage>
</organism>
<protein>
    <recommendedName>
        <fullName evidence="8">Reverse transcriptase Ty1/copia-type domain-containing protein</fullName>
    </recommendedName>
</protein>
<dbReference type="Pfam" id="PF22936">
    <property type="entry name" value="Pol_BBD"/>
    <property type="match status" value="1"/>
</dbReference>
<dbReference type="InterPro" id="IPR013103">
    <property type="entry name" value="RVT_2"/>
</dbReference>
<dbReference type="EMBL" id="OIVN01002596">
    <property type="protein sequence ID" value="SPD04943.1"/>
    <property type="molecule type" value="Genomic_DNA"/>
</dbReference>
<feature type="domain" description="Retroviral polymerase SH3-like" evidence="6">
    <location>
        <begin position="472"/>
        <end position="509"/>
    </location>
</feature>
<evidence type="ECO:0000256" key="2">
    <source>
        <dbReference type="SAM" id="MobiDB-lite"/>
    </source>
</evidence>
<dbReference type="Pfam" id="PF14244">
    <property type="entry name" value="Retrotran_gag_3"/>
    <property type="match status" value="1"/>
</dbReference>
<feature type="domain" description="Reverse transcriptase Ty1/copia-type" evidence="3">
    <location>
        <begin position="676"/>
        <end position="883"/>
    </location>
</feature>
<evidence type="ECO:0000259" key="4">
    <source>
        <dbReference type="Pfam" id="PF14244"/>
    </source>
</evidence>